<organism evidence="2 3">
    <name type="scientific">Culicoidibacter larvae</name>
    <dbReference type="NCBI Taxonomy" id="2579976"/>
    <lineage>
        <taxon>Bacteria</taxon>
        <taxon>Bacillati</taxon>
        <taxon>Bacillota</taxon>
        <taxon>Culicoidibacteria</taxon>
        <taxon>Culicoidibacterales</taxon>
        <taxon>Culicoidibacteraceae</taxon>
        <taxon>Culicoidibacter</taxon>
    </lineage>
</organism>
<dbReference type="InParanoid" id="A0A5R8QDF7"/>
<dbReference type="PANTHER" id="PTHR43415:SF3">
    <property type="entry name" value="GNAT-FAMILY ACETYLTRANSFERASE"/>
    <property type="match status" value="1"/>
</dbReference>
<dbReference type="Gene3D" id="3.40.630.30">
    <property type="match status" value="1"/>
</dbReference>
<dbReference type="RefSeq" id="WP_138190871.1">
    <property type="nucleotide sequence ID" value="NZ_VBWP01000004.1"/>
</dbReference>
<dbReference type="SUPFAM" id="SSF55729">
    <property type="entry name" value="Acyl-CoA N-acyltransferases (Nat)"/>
    <property type="match status" value="1"/>
</dbReference>
<sequence length="191" mass="21439">MIKGDKIELVPATLNDRQKIYEWCYQSETTKYHSGPPDFPHHPIPTYEEFYASDDGGYLEYFFTGERPSDGRGFLIENESGAIGFISYCAFHLKPGIAELDIWIASEATCGKGFGTDALISLSRYLNGAMDIQKIIIAPSNKNTRAVKAYEKAGFRKTNIAMREFLSPEYISLFSDGDYGANETVILVLEF</sequence>
<keyword evidence="2" id="KW-0808">Transferase</keyword>
<keyword evidence="3" id="KW-1185">Reference proteome</keyword>
<evidence type="ECO:0000313" key="3">
    <source>
        <dbReference type="Proteomes" id="UP000306912"/>
    </source>
</evidence>
<dbReference type="Proteomes" id="UP000306912">
    <property type="component" value="Unassembled WGS sequence"/>
</dbReference>
<evidence type="ECO:0000313" key="2">
    <source>
        <dbReference type="EMBL" id="TLG74320.1"/>
    </source>
</evidence>
<dbReference type="OrthoDB" id="9795206at2"/>
<gene>
    <name evidence="2" type="ORF">FEZ08_06330</name>
</gene>
<evidence type="ECO:0000259" key="1">
    <source>
        <dbReference type="PROSITE" id="PS51186"/>
    </source>
</evidence>
<dbReference type="InterPro" id="IPR016181">
    <property type="entry name" value="Acyl_CoA_acyltransferase"/>
</dbReference>
<dbReference type="EMBL" id="VBWP01000004">
    <property type="protein sequence ID" value="TLG74320.1"/>
    <property type="molecule type" value="Genomic_DNA"/>
</dbReference>
<comment type="caution">
    <text evidence="2">The sequence shown here is derived from an EMBL/GenBank/DDBJ whole genome shotgun (WGS) entry which is preliminary data.</text>
</comment>
<dbReference type="Pfam" id="PF13302">
    <property type="entry name" value="Acetyltransf_3"/>
    <property type="match status" value="1"/>
</dbReference>
<accession>A0A5R8QDF7</accession>
<feature type="domain" description="N-acetyltransferase" evidence="1">
    <location>
        <begin position="7"/>
        <end position="176"/>
    </location>
</feature>
<dbReference type="InterPro" id="IPR000182">
    <property type="entry name" value="GNAT_dom"/>
</dbReference>
<reference evidence="2 3" key="1">
    <citation type="submission" date="2019-05" db="EMBL/GenBank/DDBJ databases">
        <title>Culicoidintestinum kansasii gen. nov., sp. nov. from the gastrointestinal tract of the biting midge, Culicoides sonorensis.</title>
        <authorList>
            <person name="Neupane S."/>
            <person name="Ghosh A."/>
            <person name="Gunther S."/>
            <person name="Martin K."/>
            <person name="Zurek L."/>
        </authorList>
    </citation>
    <scope>NUCLEOTIDE SEQUENCE [LARGE SCALE GENOMIC DNA]</scope>
    <source>
        <strain evidence="2 3">CS-1</strain>
    </source>
</reference>
<dbReference type="PROSITE" id="PS51186">
    <property type="entry name" value="GNAT"/>
    <property type="match status" value="1"/>
</dbReference>
<proteinExistence type="predicted"/>
<dbReference type="PANTHER" id="PTHR43415">
    <property type="entry name" value="SPERMIDINE N(1)-ACETYLTRANSFERASE"/>
    <property type="match status" value="1"/>
</dbReference>
<name>A0A5R8QDF7_9FIRM</name>
<protein>
    <submittedName>
        <fullName evidence="2">GNAT family N-acetyltransferase</fullName>
    </submittedName>
</protein>
<dbReference type="AlphaFoldDB" id="A0A5R8QDF7"/>
<dbReference type="GO" id="GO:0016747">
    <property type="term" value="F:acyltransferase activity, transferring groups other than amino-acyl groups"/>
    <property type="evidence" value="ECO:0007669"/>
    <property type="project" value="InterPro"/>
</dbReference>